<organism evidence="1 2">
    <name type="scientific">Salegentibacter flavus</name>
    <dbReference type="NCBI Taxonomy" id="287099"/>
    <lineage>
        <taxon>Bacteria</taxon>
        <taxon>Pseudomonadati</taxon>
        <taxon>Bacteroidota</taxon>
        <taxon>Flavobacteriia</taxon>
        <taxon>Flavobacteriales</taxon>
        <taxon>Flavobacteriaceae</taxon>
        <taxon>Salegentibacter</taxon>
    </lineage>
</organism>
<keyword evidence="2" id="KW-1185">Reference proteome</keyword>
<reference evidence="1 2" key="1">
    <citation type="submission" date="2016-10" db="EMBL/GenBank/DDBJ databases">
        <authorList>
            <person name="de Groot N.N."/>
        </authorList>
    </citation>
    <scope>NUCLEOTIDE SEQUENCE [LARGE SCALE GENOMIC DNA]</scope>
    <source>
        <strain evidence="1 2">DSM 17794</strain>
    </source>
</reference>
<gene>
    <name evidence="1" type="ORF">SAMN05660413_02438</name>
</gene>
<evidence type="ECO:0000313" key="1">
    <source>
        <dbReference type="EMBL" id="SFN75188.1"/>
    </source>
</evidence>
<dbReference type="Proteomes" id="UP000199153">
    <property type="component" value="Unassembled WGS sequence"/>
</dbReference>
<sequence>MKDVLLHPAYFGPVSQFVALAKAEKVIFENEDNYQKQTFRNRMYIYDSNGKLLLNIPIKHRSALTGEPKMAGKHQLYKEVRIENEFEWQKQHWRALKSSYQTSPFFEFYEDELHPLYHKHFKFLIDFNYACLEFITESIQLELDISKTSEYIKRPNNITDLRPMINAKQKVEFQHIAYTQVFENKHGFIPNLSILDLLFNEGPNSLQYLENQDFKAEAWS</sequence>
<protein>
    <submittedName>
        <fullName evidence="1">WbqC-like protein family protein</fullName>
    </submittedName>
</protein>
<name>A0A1I5BKA4_9FLAO</name>
<dbReference type="OrthoDB" id="1523452at2"/>
<dbReference type="InterPro" id="IPR014985">
    <property type="entry name" value="WbqC"/>
</dbReference>
<dbReference type="EMBL" id="FOVL01000015">
    <property type="protein sequence ID" value="SFN75188.1"/>
    <property type="molecule type" value="Genomic_DNA"/>
</dbReference>
<dbReference type="RefSeq" id="WP_093410080.1">
    <property type="nucleotide sequence ID" value="NZ_FOVL01000015.1"/>
</dbReference>
<accession>A0A1I5BKA4</accession>
<dbReference type="AlphaFoldDB" id="A0A1I5BKA4"/>
<evidence type="ECO:0000313" key="2">
    <source>
        <dbReference type="Proteomes" id="UP000199153"/>
    </source>
</evidence>
<dbReference type="Pfam" id="PF08889">
    <property type="entry name" value="WbqC"/>
    <property type="match status" value="2"/>
</dbReference>
<dbReference type="STRING" id="287099.SAMN05660413_02438"/>
<proteinExistence type="predicted"/>